<organism evidence="6 7">
    <name type="scientific">Adineta steineri</name>
    <dbReference type="NCBI Taxonomy" id="433720"/>
    <lineage>
        <taxon>Eukaryota</taxon>
        <taxon>Metazoa</taxon>
        <taxon>Spiralia</taxon>
        <taxon>Gnathifera</taxon>
        <taxon>Rotifera</taxon>
        <taxon>Eurotatoria</taxon>
        <taxon>Bdelloidea</taxon>
        <taxon>Adinetida</taxon>
        <taxon>Adinetidae</taxon>
        <taxon>Adineta</taxon>
    </lineage>
</organism>
<dbReference type="InterPro" id="IPR001288">
    <property type="entry name" value="Translation_initiation_fac_3"/>
</dbReference>
<dbReference type="InterPro" id="IPR036787">
    <property type="entry name" value="T_IF-3_N_sf"/>
</dbReference>
<proteinExistence type="inferred from homology"/>
<dbReference type="GO" id="GO:0032790">
    <property type="term" value="P:ribosome disassembly"/>
    <property type="evidence" value="ECO:0007669"/>
    <property type="project" value="TreeGrafter"/>
</dbReference>
<dbReference type="InterPro" id="IPR019814">
    <property type="entry name" value="Translation_initiation_fac_3_N"/>
</dbReference>
<dbReference type="GO" id="GO:0003743">
    <property type="term" value="F:translation initiation factor activity"/>
    <property type="evidence" value="ECO:0007669"/>
    <property type="project" value="UniProtKB-KW"/>
</dbReference>
<name>A0A814PLH7_9BILA</name>
<gene>
    <name evidence="6" type="ORF">JYZ213_LOCUS21749</name>
</gene>
<accession>A0A814PLH7</accession>
<evidence type="ECO:0000313" key="7">
    <source>
        <dbReference type="Proteomes" id="UP000663845"/>
    </source>
</evidence>
<dbReference type="InterPro" id="IPR036788">
    <property type="entry name" value="T_IF-3_C_sf"/>
</dbReference>
<dbReference type="SUPFAM" id="SSF54364">
    <property type="entry name" value="Translation initiation factor IF3, N-terminal domain"/>
    <property type="match status" value="1"/>
</dbReference>
<dbReference type="Proteomes" id="UP000663845">
    <property type="component" value="Unassembled WGS sequence"/>
</dbReference>
<dbReference type="Gene3D" id="3.30.110.10">
    <property type="entry name" value="Translation initiation factor 3 (IF-3), C-terminal domain"/>
    <property type="match status" value="1"/>
</dbReference>
<feature type="domain" description="Translation initiation factor 3 N-terminal" evidence="5">
    <location>
        <begin position="42"/>
        <end position="95"/>
    </location>
</feature>
<dbReference type="PANTHER" id="PTHR10938">
    <property type="entry name" value="TRANSLATION INITIATION FACTOR IF-3"/>
    <property type="match status" value="1"/>
</dbReference>
<evidence type="ECO:0000259" key="5">
    <source>
        <dbReference type="Pfam" id="PF05198"/>
    </source>
</evidence>
<keyword evidence="3" id="KW-0648">Protein biosynthesis</keyword>
<evidence type="ECO:0000256" key="3">
    <source>
        <dbReference type="ARBA" id="ARBA00022917"/>
    </source>
</evidence>
<feature type="region of interest" description="Disordered" evidence="4">
    <location>
        <begin position="209"/>
        <end position="267"/>
    </location>
</feature>
<dbReference type="GO" id="GO:0005739">
    <property type="term" value="C:mitochondrion"/>
    <property type="evidence" value="ECO:0007669"/>
    <property type="project" value="TreeGrafter"/>
</dbReference>
<evidence type="ECO:0000256" key="2">
    <source>
        <dbReference type="ARBA" id="ARBA00022540"/>
    </source>
</evidence>
<dbReference type="Gene3D" id="3.10.20.80">
    <property type="entry name" value="Translation initiation factor 3 (IF-3), N-terminal domain"/>
    <property type="match status" value="1"/>
</dbReference>
<evidence type="ECO:0000256" key="1">
    <source>
        <dbReference type="ARBA" id="ARBA00005439"/>
    </source>
</evidence>
<dbReference type="AlphaFoldDB" id="A0A814PLH7"/>
<evidence type="ECO:0000256" key="4">
    <source>
        <dbReference type="SAM" id="MobiDB-lite"/>
    </source>
</evidence>
<dbReference type="GO" id="GO:0043022">
    <property type="term" value="F:ribosome binding"/>
    <property type="evidence" value="ECO:0007669"/>
    <property type="project" value="TreeGrafter"/>
</dbReference>
<dbReference type="PANTHER" id="PTHR10938:SF0">
    <property type="entry name" value="TRANSLATION INITIATION FACTOR IF-3, MITOCHONDRIAL"/>
    <property type="match status" value="1"/>
</dbReference>
<dbReference type="Pfam" id="PF05198">
    <property type="entry name" value="IF3_N"/>
    <property type="match status" value="1"/>
</dbReference>
<dbReference type="GO" id="GO:0070124">
    <property type="term" value="P:mitochondrial translational initiation"/>
    <property type="evidence" value="ECO:0007669"/>
    <property type="project" value="TreeGrafter"/>
</dbReference>
<comment type="caution">
    <text evidence="6">The sequence shown here is derived from an EMBL/GenBank/DDBJ whole genome shotgun (WGS) entry which is preliminary data.</text>
</comment>
<protein>
    <recommendedName>
        <fullName evidence="5">Translation initiation factor 3 N-terminal domain-containing protein</fullName>
    </recommendedName>
</protein>
<comment type="similarity">
    <text evidence="1">Belongs to the IF-3 family.</text>
</comment>
<keyword evidence="2" id="KW-0396">Initiation factor</keyword>
<dbReference type="EMBL" id="CAJNOG010000240">
    <property type="protein sequence ID" value="CAF1107727.1"/>
    <property type="molecule type" value="Genomic_DNA"/>
</dbReference>
<evidence type="ECO:0000313" key="6">
    <source>
        <dbReference type="EMBL" id="CAF1107727.1"/>
    </source>
</evidence>
<reference evidence="6" key="1">
    <citation type="submission" date="2021-02" db="EMBL/GenBank/DDBJ databases">
        <authorList>
            <person name="Nowell W R."/>
        </authorList>
    </citation>
    <scope>NUCLEOTIDE SEQUENCE</scope>
</reference>
<sequence>MLRRILTNQLIISTRFLSQYYSKKKILVPTRLDVTKSNQHLEVNLFDDENKQSLGQMPLIEAQKLAKFRELILVLFDESHDPPDVRLMTGKQLAQIRDNTRANKKQDLANDKITDFVVRLRSNIAEKDLLTKLGQAKAAYSKGSSIRFSLDFGYAIDEKETEKLAQRTSDQKEFLARLKPYLEEFPKVHTNSKGTRSIILIVPSKLLTDKPNKKQESDSPTQEIQEPASKDVNNKSPTNSSYKRKKNESNQSFSPEIKQQLLSALKG</sequence>